<gene>
    <name evidence="1" type="ORF">D4764_09G0000010</name>
</gene>
<evidence type="ECO:0000313" key="1">
    <source>
        <dbReference type="EMBL" id="TWW54952.1"/>
    </source>
</evidence>
<organism evidence="1 2">
    <name type="scientific">Takifugu flavidus</name>
    <name type="common">sansaifugu</name>
    <dbReference type="NCBI Taxonomy" id="433684"/>
    <lineage>
        <taxon>Eukaryota</taxon>
        <taxon>Metazoa</taxon>
        <taxon>Chordata</taxon>
        <taxon>Craniata</taxon>
        <taxon>Vertebrata</taxon>
        <taxon>Euteleostomi</taxon>
        <taxon>Actinopterygii</taxon>
        <taxon>Neopterygii</taxon>
        <taxon>Teleostei</taxon>
        <taxon>Neoteleostei</taxon>
        <taxon>Acanthomorphata</taxon>
        <taxon>Eupercaria</taxon>
        <taxon>Tetraodontiformes</taxon>
        <taxon>Tetradontoidea</taxon>
        <taxon>Tetraodontidae</taxon>
        <taxon>Takifugu</taxon>
    </lineage>
</organism>
<proteinExistence type="predicted"/>
<dbReference type="AlphaFoldDB" id="A0A5C6MIM4"/>
<reference evidence="1 2" key="1">
    <citation type="submission" date="2019-04" db="EMBL/GenBank/DDBJ databases">
        <title>Chromosome genome assembly for Takifugu flavidus.</title>
        <authorList>
            <person name="Xiao S."/>
        </authorList>
    </citation>
    <scope>NUCLEOTIDE SEQUENCE [LARGE SCALE GENOMIC DNA]</scope>
    <source>
        <strain evidence="1">HTHZ2018</strain>
        <tissue evidence="1">Muscle</tissue>
    </source>
</reference>
<accession>A0A5C6MIM4</accession>
<protein>
    <submittedName>
        <fullName evidence="1">Uncharacterized protein</fullName>
    </submittedName>
</protein>
<feature type="non-terminal residue" evidence="1">
    <location>
        <position position="118"/>
    </location>
</feature>
<sequence>MPLQCLVSVDPLSRSPENDQKCSMNNRATKKDNSLLMDSGEKKKGFLLQSSAKIWTKRSLLYLKLGSDLLLRDYEPGLRLLGTIKVCFPGFDLSAARPSSVPLPCCPAVDPSPQTFHQ</sequence>
<comment type="caution">
    <text evidence="1">The sequence shown here is derived from an EMBL/GenBank/DDBJ whole genome shotgun (WGS) entry which is preliminary data.</text>
</comment>
<name>A0A5C6MIM4_9TELE</name>
<keyword evidence="2" id="KW-1185">Reference proteome</keyword>
<dbReference type="Proteomes" id="UP000324091">
    <property type="component" value="Chromosome 9"/>
</dbReference>
<dbReference type="EMBL" id="RHFK02000022">
    <property type="protein sequence ID" value="TWW54952.1"/>
    <property type="molecule type" value="Genomic_DNA"/>
</dbReference>
<evidence type="ECO:0000313" key="2">
    <source>
        <dbReference type="Proteomes" id="UP000324091"/>
    </source>
</evidence>